<evidence type="ECO:0000313" key="2">
    <source>
        <dbReference type="EMBL" id="CAG8480125.1"/>
    </source>
</evidence>
<dbReference type="EMBL" id="CAJVPK010000235">
    <property type="protein sequence ID" value="CAG8480125.1"/>
    <property type="molecule type" value="Genomic_DNA"/>
</dbReference>
<protein>
    <submittedName>
        <fullName evidence="2">5034_t:CDS:1</fullName>
    </submittedName>
</protein>
<reference evidence="2" key="1">
    <citation type="submission" date="2021-06" db="EMBL/GenBank/DDBJ databases">
        <authorList>
            <person name="Kallberg Y."/>
            <person name="Tangrot J."/>
            <person name="Rosling A."/>
        </authorList>
    </citation>
    <scope>NUCLEOTIDE SEQUENCE</scope>
    <source>
        <strain evidence="2">AZ414A</strain>
    </source>
</reference>
<dbReference type="AlphaFoldDB" id="A0A9N8W804"/>
<evidence type="ECO:0000313" key="3">
    <source>
        <dbReference type="Proteomes" id="UP000789706"/>
    </source>
</evidence>
<comment type="caution">
    <text evidence="2">The sequence shown here is derived from an EMBL/GenBank/DDBJ whole genome shotgun (WGS) entry which is preliminary data.</text>
</comment>
<feature type="region of interest" description="Disordered" evidence="1">
    <location>
        <begin position="74"/>
        <end position="103"/>
    </location>
</feature>
<gene>
    <name evidence="2" type="ORF">DEBURN_LOCUS3612</name>
</gene>
<organism evidence="2 3">
    <name type="scientific">Diversispora eburnea</name>
    <dbReference type="NCBI Taxonomy" id="1213867"/>
    <lineage>
        <taxon>Eukaryota</taxon>
        <taxon>Fungi</taxon>
        <taxon>Fungi incertae sedis</taxon>
        <taxon>Mucoromycota</taxon>
        <taxon>Glomeromycotina</taxon>
        <taxon>Glomeromycetes</taxon>
        <taxon>Diversisporales</taxon>
        <taxon>Diversisporaceae</taxon>
        <taxon>Diversispora</taxon>
    </lineage>
</organism>
<evidence type="ECO:0000256" key="1">
    <source>
        <dbReference type="SAM" id="MobiDB-lite"/>
    </source>
</evidence>
<dbReference type="Proteomes" id="UP000789706">
    <property type="component" value="Unassembled WGS sequence"/>
</dbReference>
<proteinExistence type="predicted"/>
<sequence length="103" mass="11963">MSTKISQNRCFKTKELAEGAMRREAKRLYRDSGIIQEADDKYFDEYDGEIHFGENPEEIGYRREFGYAQITPVELENTESGDDVPSSTSEEDSSDDDDYYNCY</sequence>
<name>A0A9N8W804_9GLOM</name>
<keyword evidence="3" id="KW-1185">Reference proteome</keyword>
<feature type="compositionally biased region" description="Acidic residues" evidence="1">
    <location>
        <begin position="89"/>
        <end position="103"/>
    </location>
</feature>
<dbReference type="OrthoDB" id="2390868at2759"/>
<accession>A0A9N8W804</accession>